<sequence>MKDAGFHGDIVIPAVATESSGSVVVRFSNFGSLITAAWKKPSFFGE</sequence>
<protein>
    <submittedName>
        <fullName evidence="1">Uncharacterized protein</fullName>
    </submittedName>
</protein>
<evidence type="ECO:0000313" key="2">
    <source>
        <dbReference type="Proteomes" id="UP001550603"/>
    </source>
</evidence>
<dbReference type="EMBL" id="JBEYBN010000047">
    <property type="protein sequence ID" value="MEU2270199.1"/>
    <property type="molecule type" value="Genomic_DNA"/>
</dbReference>
<gene>
    <name evidence="1" type="ORF">ABZ568_28100</name>
</gene>
<organism evidence="1 2">
    <name type="scientific">Streptomyces olindensis</name>
    <dbReference type="NCBI Taxonomy" id="358823"/>
    <lineage>
        <taxon>Bacteria</taxon>
        <taxon>Bacillati</taxon>
        <taxon>Actinomycetota</taxon>
        <taxon>Actinomycetes</taxon>
        <taxon>Kitasatosporales</taxon>
        <taxon>Streptomycetaceae</taxon>
        <taxon>Streptomyces</taxon>
    </lineage>
</organism>
<proteinExistence type="predicted"/>
<comment type="caution">
    <text evidence="1">The sequence shown here is derived from an EMBL/GenBank/DDBJ whole genome shotgun (WGS) entry which is preliminary data.</text>
</comment>
<reference evidence="1 2" key="1">
    <citation type="submission" date="2024-06" db="EMBL/GenBank/DDBJ databases">
        <title>The Natural Products Discovery Center: Release of the First 8490 Sequenced Strains for Exploring Actinobacteria Biosynthetic Diversity.</title>
        <authorList>
            <person name="Kalkreuter E."/>
            <person name="Kautsar S.A."/>
            <person name="Yang D."/>
            <person name="Bader C.D."/>
            <person name="Teijaro C.N."/>
            <person name="Fluegel L."/>
            <person name="Davis C.M."/>
            <person name="Simpson J.R."/>
            <person name="Lauterbach L."/>
            <person name="Steele A.D."/>
            <person name="Gui C."/>
            <person name="Meng S."/>
            <person name="Li G."/>
            <person name="Viehrig K."/>
            <person name="Ye F."/>
            <person name="Su P."/>
            <person name="Kiefer A.F."/>
            <person name="Nichols A."/>
            <person name="Cepeda A.J."/>
            <person name="Yan W."/>
            <person name="Fan B."/>
            <person name="Jiang Y."/>
            <person name="Adhikari A."/>
            <person name="Zheng C.-J."/>
            <person name="Schuster L."/>
            <person name="Cowan T.M."/>
            <person name="Smanski M.J."/>
            <person name="Chevrette M.G."/>
            <person name="De Carvalho L.P.S."/>
            <person name="Shen B."/>
        </authorList>
    </citation>
    <scope>NUCLEOTIDE SEQUENCE [LARGE SCALE GENOMIC DNA]</scope>
    <source>
        <strain evidence="1 2">NPDC019583</strain>
    </source>
</reference>
<dbReference type="Proteomes" id="UP001550603">
    <property type="component" value="Unassembled WGS sequence"/>
</dbReference>
<keyword evidence="2" id="KW-1185">Reference proteome</keyword>
<dbReference type="RefSeq" id="WP_359791482.1">
    <property type="nucleotide sequence ID" value="NZ_JBEYBN010000047.1"/>
</dbReference>
<evidence type="ECO:0000313" key="1">
    <source>
        <dbReference type="EMBL" id="MEU2270199.1"/>
    </source>
</evidence>
<name>A0ABV2Y1Q9_9ACTN</name>
<accession>A0ABV2Y1Q9</accession>